<dbReference type="Pfam" id="PF00005">
    <property type="entry name" value="ABC_tran"/>
    <property type="match status" value="1"/>
</dbReference>
<accession>A0ABZ0IJX8</accession>
<evidence type="ECO:0000313" key="7">
    <source>
        <dbReference type="Proteomes" id="UP001302349"/>
    </source>
</evidence>
<keyword evidence="7" id="KW-1185">Reference proteome</keyword>
<dbReference type="PANTHER" id="PTHR43335:SF4">
    <property type="entry name" value="ABC TRANSPORTER, ATP-BINDING PROTEIN"/>
    <property type="match status" value="1"/>
</dbReference>
<dbReference type="InterPro" id="IPR003439">
    <property type="entry name" value="ABC_transporter-like_ATP-bd"/>
</dbReference>
<keyword evidence="3" id="KW-0547">Nucleotide-binding</keyword>
<dbReference type="GO" id="GO:0005524">
    <property type="term" value="F:ATP binding"/>
    <property type="evidence" value="ECO:0007669"/>
    <property type="project" value="UniProtKB-KW"/>
</dbReference>
<dbReference type="InterPro" id="IPR017871">
    <property type="entry name" value="ABC_transporter-like_CS"/>
</dbReference>
<dbReference type="SUPFAM" id="SSF52540">
    <property type="entry name" value="P-loop containing nucleoside triphosphate hydrolases"/>
    <property type="match status" value="1"/>
</dbReference>
<evidence type="ECO:0000259" key="5">
    <source>
        <dbReference type="PROSITE" id="PS50893"/>
    </source>
</evidence>
<evidence type="ECO:0000256" key="2">
    <source>
        <dbReference type="ARBA" id="ARBA00022448"/>
    </source>
</evidence>
<sequence length="299" mass="33305">MMIVETNNLTKRYGRAAVVDQVSLQIPQGKIYGFLGLNGAGKTTTMRMLLGMINPTEGSVSLFGQKVPGNASVWDKVGYMIESTCAYPDLSVVENLNIFYRYHGLKDKDVIDKVIARLKLDQYRDIQASHLSLGNLQRLGLARALMHSPELLILDEPVNGLDPAGIVEIRHLLRELSALGTTVLISSHLLSEIAKVADTIGIIHHGALIKELEANQLHEEIDRKLILNSHDNVRVADLLHKNGIPFRTNAASEIEIMDCQWMSEPERIAEMVVAGHAGLTKLFTFEEDLESYFLRTIQQ</sequence>
<name>A0ABZ0IJX8_9BACT</name>
<protein>
    <submittedName>
        <fullName evidence="6">ATP-binding cassette domain-containing protein</fullName>
    </submittedName>
</protein>
<evidence type="ECO:0000256" key="3">
    <source>
        <dbReference type="ARBA" id="ARBA00022741"/>
    </source>
</evidence>
<dbReference type="Proteomes" id="UP001302349">
    <property type="component" value="Chromosome"/>
</dbReference>
<keyword evidence="4 6" id="KW-0067">ATP-binding</keyword>
<proteinExistence type="inferred from homology"/>
<keyword evidence="2" id="KW-0813">Transport</keyword>
<comment type="similarity">
    <text evidence="1">Belongs to the ABC transporter superfamily.</text>
</comment>
<dbReference type="RefSeq" id="WP_317487279.1">
    <property type="nucleotide sequence ID" value="NZ_CP136051.1"/>
</dbReference>
<evidence type="ECO:0000256" key="1">
    <source>
        <dbReference type="ARBA" id="ARBA00005417"/>
    </source>
</evidence>
<dbReference type="SMART" id="SM00382">
    <property type="entry name" value="AAA"/>
    <property type="match status" value="1"/>
</dbReference>
<gene>
    <name evidence="6" type="ORF">RT717_15415</name>
</gene>
<dbReference type="Gene3D" id="3.40.50.300">
    <property type="entry name" value="P-loop containing nucleotide triphosphate hydrolases"/>
    <property type="match status" value="1"/>
</dbReference>
<dbReference type="PANTHER" id="PTHR43335">
    <property type="entry name" value="ABC TRANSPORTER, ATP-BINDING PROTEIN"/>
    <property type="match status" value="1"/>
</dbReference>
<evidence type="ECO:0000256" key="4">
    <source>
        <dbReference type="ARBA" id="ARBA00022840"/>
    </source>
</evidence>
<reference evidence="6 7" key="1">
    <citation type="journal article" date="2023" name="Microbiol. Resour. Announc.">
        <title>Complete Genome Sequence of Imperialibacter roseus strain P4T.</title>
        <authorList>
            <person name="Tizabi D.R."/>
            <person name="Bachvaroff T."/>
            <person name="Hill R.T."/>
        </authorList>
    </citation>
    <scope>NUCLEOTIDE SEQUENCE [LARGE SCALE GENOMIC DNA]</scope>
    <source>
        <strain evidence="6 7">P4T</strain>
    </source>
</reference>
<dbReference type="InterPro" id="IPR027417">
    <property type="entry name" value="P-loop_NTPase"/>
</dbReference>
<feature type="domain" description="ABC transporter" evidence="5">
    <location>
        <begin position="4"/>
        <end position="230"/>
    </location>
</feature>
<evidence type="ECO:0000313" key="6">
    <source>
        <dbReference type="EMBL" id="WOK04469.1"/>
    </source>
</evidence>
<dbReference type="EMBL" id="CP136051">
    <property type="protein sequence ID" value="WOK04469.1"/>
    <property type="molecule type" value="Genomic_DNA"/>
</dbReference>
<organism evidence="6 7">
    <name type="scientific">Imperialibacter roseus</name>
    <dbReference type="NCBI Taxonomy" id="1324217"/>
    <lineage>
        <taxon>Bacteria</taxon>
        <taxon>Pseudomonadati</taxon>
        <taxon>Bacteroidota</taxon>
        <taxon>Cytophagia</taxon>
        <taxon>Cytophagales</taxon>
        <taxon>Flammeovirgaceae</taxon>
        <taxon>Imperialibacter</taxon>
    </lineage>
</organism>
<dbReference type="InterPro" id="IPR003593">
    <property type="entry name" value="AAA+_ATPase"/>
</dbReference>
<dbReference type="PROSITE" id="PS00211">
    <property type="entry name" value="ABC_TRANSPORTER_1"/>
    <property type="match status" value="1"/>
</dbReference>
<dbReference type="PROSITE" id="PS50893">
    <property type="entry name" value="ABC_TRANSPORTER_2"/>
    <property type="match status" value="1"/>
</dbReference>